<evidence type="ECO:0000313" key="8">
    <source>
        <dbReference type="EMBL" id="CAG6524079.1"/>
    </source>
</evidence>
<accession>A0A8D8E3R3</accession>
<feature type="compositionally biased region" description="Polar residues" evidence="7">
    <location>
        <begin position="627"/>
        <end position="640"/>
    </location>
</feature>
<keyword evidence="2" id="KW-0053">Apoptosis</keyword>
<feature type="compositionally biased region" description="Low complexity" evidence="7">
    <location>
        <begin position="211"/>
        <end position="221"/>
    </location>
</feature>
<dbReference type="InterPro" id="IPR002110">
    <property type="entry name" value="Ankyrin_rpt"/>
</dbReference>
<evidence type="ECO:0000256" key="5">
    <source>
        <dbReference type="ARBA" id="ARBA00023242"/>
    </source>
</evidence>
<dbReference type="GO" id="GO:0006915">
    <property type="term" value="P:apoptotic process"/>
    <property type="evidence" value="ECO:0007669"/>
    <property type="project" value="UniProtKB-KW"/>
</dbReference>
<evidence type="ECO:0000256" key="7">
    <source>
        <dbReference type="SAM" id="MobiDB-lite"/>
    </source>
</evidence>
<evidence type="ECO:0000256" key="1">
    <source>
        <dbReference type="ARBA" id="ARBA00004123"/>
    </source>
</evidence>
<evidence type="ECO:0000256" key="6">
    <source>
        <dbReference type="SAM" id="Coils"/>
    </source>
</evidence>
<feature type="compositionally biased region" description="Polar residues" evidence="7">
    <location>
        <begin position="611"/>
        <end position="620"/>
    </location>
</feature>
<comment type="subcellular location">
    <subcellularLocation>
        <location evidence="1">Nucleus</location>
    </subcellularLocation>
</comment>
<dbReference type="AlphaFoldDB" id="A0A8D8E3R3"/>
<keyword evidence="4" id="KW-0040">ANK repeat</keyword>
<dbReference type="Pfam" id="PF13637">
    <property type="entry name" value="Ank_4"/>
    <property type="match status" value="1"/>
</dbReference>
<keyword evidence="3" id="KW-0677">Repeat</keyword>
<dbReference type="InterPro" id="IPR047163">
    <property type="entry name" value="ASPP1/2"/>
</dbReference>
<dbReference type="EMBL" id="HBUE01188908">
    <property type="protein sequence ID" value="CAG6524079.1"/>
    <property type="molecule type" value="Transcribed_RNA"/>
</dbReference>
<feature type="compositionally biased region" description="Polar residues" evidence="7">
    <location>
        <begin position="223"/>
        <end position="233"/>
    </location>
</feature>
<dbReference type="GO" id="GO:0005634">
    <property type="term" value="C:nucleus"/>
    <property type="evidence" value="ECO:0007669"/>
    <property type="project" value="UniProtKB-SubCell"/>
</dbReference>
<evidence type="ECO:0000256" key="4">
    <source>
        <dbReference type="ARBA" id="ARBA00023043"/>
    </source>
</evidence>
<dbReference type="InterPro" id="IPR036770">
    <property type="entry name" value="Ankyrin_rpt-contain_sf"/>
</dbReference>
<sequence>MLNKKSHMRSSELRTMALRQKHQIDKQQQLLAAREQRLRFLKTQEANETAVTAEGERLRRLRERVEAQESKLRRLRALRGQVDLQKTYNVSLGNDLDSIRALFSEKEKELTLAVAKVEALTRQLEELRRNRRGNINYFSSFPNHSAAIELENLRSELMYRNKLSLQQDARLHLQRDALQKRQAELQSVDQRILELQGRLNKKRSSHVILNHSNSNNNAGNHVRSVSSSFHSQNNGPRNNVVAVGPFNHFPEKIVTQGTIRNKTNVLSNSIASGSNCHPTFNIVDSKSRYYTQAYTDELDKAYGMDYSMAPESDEHKLAAKQNRIFLNLQNAEDSEYLNALTVDETINSTKRAKSRTEHELSQMDQEFENDDHVTNRKPCTYNDIISESTHRNTDEINNECDSDKVCDSLPSTRMKTPVYSIPLLVNRSVAISITTNQETISDDQHVSVESSQFYPKTLSSKKPGLSANCNEKMIHMVVPQTKITDISTSMESTDKIKPALPPKPLKQNVVLSEADTSSEVTVDKKTYQCEHSSQFIAHFPKASCSGSVISDGLPIKARPLTIKKSPYSEHPRLKHFHIGMQKNQLTAPHRAIEMPQTYGSADKDKFEEQTTEMSLSFQTSESDKQGESANLTNKSALCSRTSDEKEDIDVHNERAEGTKHIWTEETTRRKRSFVPSVASDGNIKFARRVSFDPLALLLDASLEGELELVKITASQVSNPSAANDEGITALHNAICAGHVEIVKWRWRLRSNECKKAERAGPRGVEFNTVHLSFSITSKPSKKSAGQPVE</sequence>
<protein>
    <submittedName>
        <fullName evidence="8">Apoptosis-stimulating of p53 protein 1</fullName>
    </submittedName>
</protein>
<feature type="region of interest" description="Disordered" evidence="7">
    <location>
        <begin position="352"/>
        <end position="374"/>
    </location>
</feature>
<reference evidence="8" key="1">
    <citation type="submission" date="2021-05" db="EMBL/GenBank/DDBJ databases">
        <authorList>
            <person name="Alioto T."/>
            <person name="Alioto T."/>
            <person name="Gomez Garrido J."/>
        </authorList>
    </citation>
    <scope>NUCLEOTIDE SEQUENCE</scope>
</reference>
<dbReference type="PANTHER" id="PTHR24131:SF10">
    <property type="entry name" value="ANKYRIN-REPEAT, SH3-DOMAIN, AND PROLINE-RICH-REGION CONTAINING PROTEIN, ISOFORM B"/>
    <property type="match status" value="1"/>
</dbReference>
<feature type="region of interest" description="Disordered" evidence="7">
    <location>
        <begin position="605"/>
        <end position="652"/>
    </location>
</feature>
<dbReference type="EMBL" id="HBUE01294706">
    <property type="protein sequence ID" value="CAG6575754.1"/>
    <property type="molecule type" value="Transcribed_RNA"/>
</dbReference>
<evidence type="ECO:0000256" key="3">
    <source>
        <dbReference type="ARBA" id="ARBA00022737"/>
    </source>
</evidence>
<dbReference type="Gene3D" id="1.25.40.20">
    <property type="entry name" value="Ankyrin repeat-containing domain"/>
    <property type="match status" value="1"/>
</dbReference>
<dbReference type="GO" id="GO:0002039">
    <property type="term" value="F:p53 binding"/>
    <property type="evidence" value="ECO:0007669"/>
    <property type="project" value="InterPro"/>
</dbReference>
<dbReference type="SUPFAM" id="SSF48403">
    <property type="entry name" value="Ankyrin repeat"/>
    <property type="match status" value="1"/>
</dbReference>
<feature type="coiled-coil region" evidence="6">
    <location>
        <begin position="24"/>
        <end position="78"/>
    </location>
</feature>
<organism evidence="8">
    <name type="scientific">Culex pipiens</name>
    <name type="common">House mosquito</name>
    <dbReference type="NCBI Taxonomy" id="7175"/>
    <lineage>
        <taxon>Eukaryota</taxon>
        <taxon>Metazoa</taxon>
        <taxon>Ecdysozoa</taxon>
        <taxon>Arthropoda</taxon>
        <taxon>Hexapoda</taxon>
        <taxon>Insecta</taxon>
        <taxon>Pterygota</taxon>
        <taxon>Neoptera</taxon>
        <taxon>Endopterygota</taxon>
        <taxon>Diptera</taxon>
        <taxon>Nematocera</taxon>
        <taxon>Culicoidea</taxon>
        <taxon>Culicidae</taxon>
        <taxon>Culicinae</taxon>
        <taxon>Culicini</taxon>
        <taxon>Culex</taxon>
        <taxon>Culex</taxon>
    </lineage>
</organism>
<dbReference type="GO" id="GO:0042981">
    <property type="term" value="P:regulation of apoptotic process"/>
    <property type="evidence" value="ECO:0007669"/>
    <property type="project" value="InterPro"/>
</dbReference>
<keyword evidence="6" id="KW-0175">Coiled coil</keyword>
<keyword evidence="5" id="KW-0539">Nucleus</keyword>
<feature type="region of interest" description="Disordered" evidence="7">
    <location>
        <begin position="211"/>
        <end position="233"/>
    </location>
</feature>
<dbReference type="PANTHER" id="PTHR24131">
    <property type="entry name" value="APOPTOSIS-STIMULATING OF P53 PROTEIN"/>
    <property type="match status" value="1"/>
</dbReference>
<proteinExistence type="predicted"/>
<evidence type="ECO:0000256" key="2">
    <source>
        <dbReference type="ARBA" id="ARBA00022703"/>
    </source>
</evidence>
<name>A0A8D8E3R3_CULPI</name>